<evidence type="ECO:0000259" key="2">
    <source>
        <dbReference type="Pfam" id="PF08417"/>
    </source>
</evidence>
<dbReference type="Proteomes" id="UP000289340">
    <property type="component" value="Chromosome 17"/>
</dbReference>
<dbReference type="EMBL" id="QZWG01000017">
    <property type="protein sequence ID" value="RZB58077.1"/>
    <property type="molecule type" value="Genomic_DNA"/>
</dbReference>
<organism evidence="3 4">
    <name type="scientific">Glycine soja</name>
    <name type="common">Wild soybean</name>
    <dbReference type="NCBI Taxonomy" id="3848"/>
    <lineage>
        <taxon>Eukaryota</taxon>
        <taxon>Viridiplantae</taxon>
        <taxon>Streptophyta</taxon>
        <taxon>Embryophyta</taxon>
        <taxon>Tracheophyta</taxon>
        <taxon>Spermatophyta</taxon>
        <taxon>Magnoliopsida</taxon>
        <taxon>eudicotyledons</taxon>
        <taxon>Gunneridae</taxon>
        <taxon>Pentapetalae</taxon>
        <taxon>rosids</taxon>
        <taxon>fabids</taxon>
        <taxon>Fabales</taxon>
        <taxon>Fabaceae</taxon>
        <taxon>Papilionoideae</taxon>
        <taxon>50 kb inversion clade</taxon>
        <taxon>NPAAA clade</taxon>
        <taxon>indigoferoid/millettioid clade</taxon>
        <taxon>Phaseoleae</taxon>
        <taxon>Glycine</taxon>
        <taxon>Glycine subgen. Soja</taxon>
    </lineage>
</organism>
<keyword evidence="4" id="KW-1185">Reference proteome</keyword>
<dbReference type="GO" id="GO:0045036">
    <property type="term" value="P:protein targeting to chloroplast"/>
    <property type="evidence" value="ECO:0007669"/>
    <property type="project" value="TreeGrafter"/>
</dbReference>
<accession>A0A445GA62</accession>
<dbReference type="InterPro" id="IPR013626">
    <property type="entry name" value="PaO"/>
</dbReference>
<dbReference type="GO" id="GO:0010277">
    <property type="term" value="F:chlorophyllide a oxygenase activity"/>
    <property type="evidence" value="ECO:0007669"/>
    <property type="project" value="InterPro"/>
</dbReference>
<evidence type="ECO:0000313" key="3">
    <source>
        <dbReference type="EMBL" id="RZB58077.1"/>
    </source>
</evidence>
<dbReference type="Pfam" id="PF08417">
    <property type="entry name" value="PaO"/>
    <property type="match status" value="1"/>
</dbReference>
<sequence length="138" mass="16093">MDPAHVSISHDRTDWTAKREDAQPLCFEVTERLIGFAGWWGREKEGKNIPNFLSFRAPCVLQNNREIVDKNGETRYFSGVFLCTPTGQGQGKSMLITRFGRTKSLPLANMLPKWYLLQRAIKVFEKTWDSYHPKMRLW</sequence>
<reference evidence="3 4" key="1">
    <citation type="submission" date="2018-09" db="EMBL/GenBank/DDBJ databases">
        <title>A high-quality reference genome of wild soybean provides a powerful tool to mine soybean genomes.</title>
        <authorList>
            <person name="Xie M."/>
            <person name="Chung C.Y.L."/>
            <person name="Li M.-W."/>
            <person name="Wong F.-L."/>
            <person name="Chan T.-F."/>
            <person name="Lam H.-M."/>
        </authorList>
    </citation>
    <scope>NUCLEOTIDE SEQUENCE [LARGE SCALE GENOMIC DNA]</scope>
    <source>
        <strain evidence="4">cv. W05</strain>
        <tissue evidence="3">Hypocotyl of etiolated seedlings</tissue>
    </source>
</reference>
<proteinExistence type="predicted"/>
<feature type="domain" description="Pheophorbide a oxygenase" evidence="2">
    <location>
        <begin position="55"/>
        <end position="125"/>
    </location>
</feature>
<gene>
    <name evidence="3" type="ORF">D0Y65_046642</name>
</gene>
<evidence type="ECO:0000256" key="1">
    <source>
        <dbReference type="ARBA" id="ARBA00022946"/>
    </source>
</evidence>
<protein>
    <submittedName>
        <fullName evidence="3">Protein TIC 55, chloroplastic</fullName>
    </submittedName>
</protein>
<name>A0A445GA62_GLYSO</name>
<keyword evidence="1" id="KW-0809">Transit peptide</keyword>
<dbReference type="PANTHER" id="PTHR21266:SF29">
    <property type="entry name" value="PROTEIN TIC 55, CHLOROPLASTIC"/>
    <property type="match status" value="1"/>
</dbReference>
<dbReference type="InterPro" id="IPR050584">
    <property type="entry name" value="Cholesterol_7-desaturase"/>
</dbReference>
<dbReference type="AlphaFoldDB" id="A0A445GA62"/>
<evidence type="ECO:0000313" key="4">
    <source>
        <dbReference type="Proteomes" id="UP000289340"/>
    </source>
</evidence>
<comment type="caution">
    <text evidence="3">The sequence shown here is derived from an EMBL/GenBank/DDBJ whole genome shotgun (WGS) entry which is preliminary data.</text>
</comment>
<dbReference type="GO" id="GO:0009507">
    <property type="term" value="C:chloroplast"/>
    <property type="evidence" value="ECO:0007669"/>
    <property type="project" value="TreeGrafter"/>
</dbReference>
<dbReference type="PANTHER" id="PTHR21266">
    <property type="entry name" value="IRON-SULFUR DOMAIN CONTAINING PROTEIN"/>
    <property type="match status" value="1"/>
</dbReference>